<evidence type="ECO:0000313" key="17">
    <source>
        <dbReference type="Proteomes" id="UP000014500"/>
    </source>
</evidence>
<keyword evidence="3 11" id="KW-0728">SH3 domain</keyword>
<dbReference type="STRING" id="126957.T1JBE3"/>
<feature type="region of interest" description="Disordered" evidence="13">
    <location>
        <begin position="446"/>
        <end position="504"/>
    </location>
</feature>
<dbReference type="Pfam" id="PF00130">
    <property type="entry name" value="C1_1"/>
    <property type="match status" value="1"/>
</dbReference>
<feature type="compositionally biased region" description="Basic and acidic residues" evidence="13">
    <location>
        <begin position="486"/>
        <end position="497"/>
    </location>
</feature>
<evidence type="ECO:0000313" key="16">
    <source>
        <dbReference type="EnsemblMetazoa" id="SMAR011084-PA"/>
    </source>
</evidence>
<dbReference type="GO" id="GO:0008270">
    <property type="term" value="F:zinc ion binding"/>
    <property type="evidence" value="ECO:0007669"/>
    <property type="project" value="UniProtKB-KW"/>
</dbReference>
<evidence type="ECO:0000259" key="15">
    <source>
        <dbReference type="PROSITE" id="PS50081"/>
    </source>
</evidence>
<dbReference type="PhylomeDB" id="T1JBE3"/>
<dbReference type="eggNOG" id="ENOG502QQ9Q">
    <property type="taxonomic scope" value="Eukaryota"/>
</dbReference>
<dbReference type="SUPFAM" id="SSF50044">
    <property type="entry name" value="SH3-domain"/>
    <property type="match status" value="1"/>
</dbReference>
<comment type="subcellular location">
    <subcellularLocation>
        <location evidence="1">Cell membrane</location>
        <location evidence="1">Sarcolemma</location>
        <topology evidence="1">Peripheral membrane protein</topology>
        <orientation evidence="1">Cytoplasmic side</orientation>
    </subcellularLocation>
    <subcellularLocation>
        <location evidence="2">Cytoplasm</location>
    </subcellularLocation>
</comment>
<keyword evidence="8" id="KW-0863">Zinc-finger</keyword>
<dbReference type="InterPro" id="IPR036028">
    <property type="entry name" value="SH3-like_dom_sf"/>
</dbReference>
<keyword evidence="10" id="KW-0472">Membrane</keyword>
<dbReference type="EMBL" id="JH432010">
    <property type="status" value="NOT_ANNOTATED_CDS"/>
    <property type="molecule type" value="Genomic_DNA"/>
</dbReference>
<reference evidence="17" key="1">
    <citation type="submission" date="2011-05" db="EMBL/GenBank/DDBJ databases">
        <authorList>
            <person name="Richards S.R."/>
            <person name="Qu J."/>
            <person name="Jiang H."/>
            <person name="Jhangiani S.N."/>
            <person name="Agravi P."/>
            <person name="Goodspeed R."/>
            <person name="Gross S."/>
            <person name="Mandapat C."/>
            <person name="Jackson L."/>
            <person name="Mathew T."/>
            <person name="Pu L."/>
            <person name="Thornton R."/>
            <person name="Saada N."/>
            <person name="Wilczek-Boney K.B."/>
            <person name="Lee S."/>
            <person name="Kovar C."/>
            <person name="Wu Y."/>
            <person name="Scherer S.E."/>
            <person name="Worley K.C."/>
            <person name="Muzny D.M."/>
            <person name="Gibbs R."/>
        </authorList>
    </citation>
    <scope>NUCLEOTIDE SEQUENCE</scope>
    <source>
        <strain evidence="17">Brora</strain>
    </source>
</reference>
<feature type="domain" description="Phorbol-ester/DAG-type" evidence="15">
    <location>
        <begin position="508"/>
        <end position="557"/>
    </location>
</feature>
<keyword evidence="12" id="KW-0175">Coiled coil</keyword>
<dbReference type="HOGENOM" id="CLU_335128_0_0_1"/>
<dbReference type="CDD" id="cd20817">
    <property type="entry name" value="C1_Stac"/>
    <property type="match status" value="1"/>
</dbReference>
<dbReference type="AlphaFoldDB" id="T1JBE3"/>
<dbReference type="SMART" id="SM00109">
    <property type="entry name" value="C1"/>
    <property type="match status" value="1"/>
</dbReference>
<dbReference type="Gene3D" id="1.20.1270.60">
    <property type="entry name" value="Arfaptin homology (AH) domain/BAR domain"/>
    <property type="match status" value="1"/>
</dbReference>
<dbReference type="InterPro" id="IPR059031">
    <property type="entry name" value="SH3_20"/>
</dbReference>
<dbReference type="PROSITE" id="PS50002">
    <property type="entry name" value="SH3"/>
    <property type="match status" value="1"/>
</dbReference>
<evidence type="ECO:0000256" key="12">
    <source>
        <dbReference type="SAM" id="Coils"/>
    </source>
</evidence>
<evidence type="ECO:0000256" key="8">
    <source>
        <dbReference type="ARBA" id="ARBA00022771"/>
    </source>
</evidence>
<evidence type="ECO:0000256" key="4">
    <source>
        <dbReference type="ARBA" id="ARBA00022475"/>
    </source>
</evidence>
<dbReference type="GO" id="GO:1903078">
    <property type="term" value="P:positive regulation of protein localization to plasma membrane"/>
    <property type="evidence" value="ECO:0007669"/>
    <property type="project" value="TreeGrafter"/>
</dbReference>
<dbReference type="GO" id="GO:0003009">
    <property type="term" value="P:skeletal muscle contraction"/>
    <property type="evidence" value="ECO:0007669"/>
    <property type="project" value="TreeGrafter"/>
</dbReference>
<feature type="domain" description="SH3" evidence="14">
    <location>
        <begin position="736"/>
        <end position="795"/>
    </location>
</feature>
<dbReference type="Gene3D" id="3.30.60.20">
    <property type="match status" value="1"/>
</dbReference>
<dbReference type="PROSITE" id="PS00479">
    <property type="entry name" value="ZF_DAG_PE_1"/>
    <property type="match status" value="1"/>
</dbReference>
<keyword evidence="9" id="KW-0862">Zinc</keyword>
<evidence type="ECO:0000256" key="6">
    <source>
        <dbReference type="ARBA" id="ARBA00022723"/>
    </source>
</evidence>
<dbReference type="PROSITE" id="PS50081">
    <property type="entry name" value="ZF_DAG_PE_2"/>
    <property type="match status" value="1"/>
</dbReference>
<evidence type="ECO:0000256" key="9">
    <source>
        <dbReference type="ARBA" id="ARBA00022833"/>
    </source>
</evidence>
<name>T1JBE3_STRMM</name>
<evidence type="ECO:0000256" key="2">
    <source>
        <dbReference type="ARBA" id="ARBA00004496"/>
    </source>
</evidence>
<dbReference type="OMA" id="QGKCLGK"/>
<accession>T1JBE3</accession>
<dbReference type="FunFam" id="3.30.60.20:FF:000056">
    <property type="entry name" value="Uncharacterized protein, isoform C"/>
    <property type="match status" value="1"/>
</dbReference>
<feature type="region of interest" description="Disordered" evidence="13">
    <location>
        <begin position="708"/>
        <end position="731"/>
    </location>
</feature>
<keyword evidence="17" id="KW-1185">Reference proteome</keyword>
<evidence type="ECO:0000256" key="3">
    <source>
        <dbReference type="ARBA" id="ARBA00022443"/>
    </source>
</evidence>
<dbReference type="PANTHER" id="PTHR15135">
    <property type="entry name" value="STAC"/>
    <property type="match status" value="1"/>
</dbReference>
<dbReference type="SUPFAM" id="SSF57889">
    <property type="entry name" value="Cysteine-rich domain"/>
    <property type="match status" value="1"/>
</dbReference>
<feature type="compositionally biased region" description="Polar residues" evidence="13">
    <location>
        <begin position="664"/>
        <end position="673"/>
    </location>
</feature>
<sequence length="852" mass="95649">MAREFGVRDAASKACNEPLKTQHTFTFHVVKTDNYCTVLFRLFAVSLGSARLGSARLGSARVGSGLQPVAIAVTFISSGYGYNKARIREKINIADFAQQLATIHEQQAEELQRLVETFRKRNAELRRDKPLYQNNLFASWETFLQEVEIDSQIHSDIASTLGRQVSIPLLERTFHRKVQSRKVFSHRENYEAILNKTEELLNKCYRDYSEAVQKLLTDQSSGNVAAYYSSHNAYVQQLHASNAMIDEYHCHILPQLLNELEDIYLDLSATVTKSITNCADIIAAKAHEQTERYENLGLLTKNVVARADLSNYIKSLGVEKAPPDYCHHDFTPPHFEPDSVNIQDSEIIPSFSNEVLIDKTNMATSRSLYDALRKEMTELHVTLRQLQDSLDTTLRIQQRSVESNLFNKANELQEDISLKQFDFRVKQIHLAAVRAQVELLGAKLDDRSDASDGRDRKMSSSSTGSMKSKWLKAFKSLKTGGGDASGSKKNDRKESRADGSPISPGENMHLFVEYTFKKIAACDVCNEILRGHTRQGMRCKLCKYNSHVDCQAGAGKCNPKSRFLRRQKSASEIETARASIAVPPEEQKAERVDPVYQLLKQAGDLSGKRGPNPADSLNSLSHKRSSTRAPSTSLTVTPHVPPSSISAPHSPQRQKLNLRMKSLSLDSPESNDYVQRVRRSQQPSSLGTPQSPVHSRRLLAAKTLRMNSVDLPDENEKSFSSASTSPCPSPKPHRILPTNLYVVLYHFRARQSDELDLKAGETITVTDTSDPDWWKGKGFRRGGFFPSKYVAKLNSGERPLQVTHNLQVSDGDNGLKLLRDQIVIQMGEEHDGMVLVRSGDRQGFCPLRYLQE</sequence>
<evidence type="ECO:0000256" key="5">
    <source>
        <dbReference type="ARBA" id="ARBA00022490"/>
    </source>
</evidence>
<evidence type="ECO:0000256" key="10">
    <source>
        <dbReference type="ARBA" id="ARBA00023136"/>
    </source>
</evidence>
<keyword evidence="7" id="KW-0677">Repeat</keyword>
<evidence type="ECO:0000256" key="13">
    <source>
        <dbReference type="SAM" id="MobiDB-lite"/>
    </source>
</evidence>
<keyword evidence="4" id="KW-1003">Cell membrane</keyword>
<keyword evidence="5" id="KW-0963">Cytoplasm</keyword>
<proteinExistence type="predicted"/>
<feature type="compositionally biased region" description="Low complexity" evidence="13">
    <location>
        <begin position="459"/>
        <end position="468"/>
    </location>
</feature>
<feature type="compositionally biased region" description="Polar residues" evidence="13">
    <location>
        <begin position="680"/>
        <end position="693"/>
    </location>
</feature>
<dbReference type="Proteomes" id="UP000014500">
    <property type="component" value="Unassembled WGS sequence"/>
</dbReference>
<feature type="compositionally biased region" description="Basic and acidic residues" evidence="13">
    <location>
        <begin position="446"/>
        <end position="458"/>
    </location>
</feature>
<dbReference type="Pfam" id="PF26085">
    <property type="entry name" value="SH3_20"/>
    <property type="match status" value="1"/>
</dbReference>
<feature type="compositionally biased region" description="Polar residues" evidence="13">
    <location>
        <begin position="643"/>
        <end position="655"/>
    </location>
</feature>
<evidence type="ECO:0008006" key="18">
    <source>
        <dbReference type="Google" id="ProtNLM"/>
    </source>
</evidence>
<dbReference type="PANTHER" id="PTHR15135:SF7">
    <property type="entry name" value="STAC-LIKE, ISOFORM J"/>
    <property type="match status" value="1"/>
</dbReference>
<dbReference type="GO" id="GO:0042383">
    <property type="term" value="C:sarcolemma"/>
    <property type="evidence" value="ECO:0007669"/>
    <property type="project" value="UniProtKB-SubCell"/>
</dbReference>
<dbReference type="EnsemblMetazoa" id="SMAR011084-RA">
    <property type="protein sequence ID" value="SMAR011084-PA"/>
    <property type="gene ID" value="SMAR011084"/>
</dbReference>
<evidence type="ECO:0000256" key="1">
    <source>
        <dbReference type="ARBA" id="ARBA00004278"/>
    </source>
</evidence>
<evidence type="ECO:0000259" key="14">
    <source>
        <dbReference type="PROSITE" id="PS50002"/>
    </source>
</evidence>
<dbReference type="Gene3D" id="2.30.30.40">
    <property type="entry name" value="SH3 Domains"/>
    <property type="match status" value="1"/>
</dbReference>
<organism evidence="16 17">
    <name type="scientific">Strigamia maritima</name>
    <name type="common">European centipede</name>
    <name type="synonym">Geophilus maritimus</name>
    <dbReference type="NCBI Taxonomy" id="126957"/>
    <lineage>
        <taxon>Eukaryota</taxon>
        <taxon>Metazoa</taxon>
        <taxon>Ecdysozoa</taxon>
        <taxon>Arthropoda</taxon>
        <taxon>Myriapoda</taxon>
        <taxon>Chilopoda</taxon>
        <taxon>Pleurostigmophora</taxon>
        <taxon>Geophilomorpha</taxon>
        <taxon>Linotaeniidae</taxon>
        <taxon>Strigamia</taxon>
    </lineage>
</organism>
<dbReference type="InterPro" id="IPR001452">
    <property type="entry name" value="SH3_domain"/>
</dbReference>
<dbReference type="GO" id="GO:0005737">
    <property type="term" value="C:cytoplasm"/>
    <property type="evidence" value="ECO:0007669"/>
    <property type="project" value="UniProtKB-SubCell"/>
</dbReference>
<feature type="region of interest" description="Disordered" evidence="13">
    <location>
        <begin position="602"/>
        <end position="695"/>
    </location>
</feature>
<dbReference type="InterPro" id="IPR039688">
    <property type="entry name" value="STAC1/2/3"/>
</dbReference>
<dbReference type="SUPFAM" id="SSF103657">
    <property type="entry name" value="BAR/IMD domain-like"/>
    <property type="match status" value="1"/>
</dbReference>
<feature type="compositionally biased region" description="Polar residues" evidence="13">
    <location>
        <begin position="627"/>
        <end position="636"/>
    </location>
</feature>
<protein>
    <recommendedName>
        <fullName evidence="18">SH3 domain-containing protein</fullName>
    </recommendedName>
</protein>
<dbReference type="InterPro" id="IPR027267">
    <property type="entry name" value="AH/BAR_dom_sf"/>
</dbReference>
<evidence type="ECO:0000256" key="7">
    <source>
        <dbReference type="ARBA" id="ARBA00022737"/>
    </source>
</evidence>
<reference evidence="16" key="2">
    <citation type="submission" date="2015-02" db="UniProtKB">
        <authorList>
            <consortium name="EnsemblMetazoa"/>
        </authorList>
    </citation>
    <scope>IDENTIFICATION</scope>
</reference>
<dbReference type="InterPro" id="IPR002219">
    <property type="entry name" value="PKC_DAG/PE"/>
</dbReference>
<dbReference type="InterPro" id="IPR046349">
    <property type="entry name" value="C1-like_sf"/>
</dbReference>
<dbReference type="SMART" id="SM00326">
    <property type="entry name" value="SH3"/>
    <property type="match status" value="1"/>
</dbReference>
<feature type="coiled-coil region" evidence="12">
    <location>
        <begin position="94"/>
        <end position="128"/>
    </location>
</feature>
<evidence type="ECO:0000256" key="11">
    <source>
        <dbReference type="PROSITE-ProRule" id="PRU00192"/>
    </source>
</evidence>
<dbReference type="FunFam" id="2.30.30.40:FF:000221">
    <property type="entry name" value="SH3 and cysteine-rich domain-containing protein 2"/>
    <property type="match status" value="1"/>
</dbReference>
<dbReference type="Pfam" id="PF00018">
    <property type="entry name" value="SH3_1"/>
    <property type="match status" value="1"/>
</dbReference>
<keyword evidence="6" id="KW-0479">Metal-binding</keyword>